<reference evidence="1 2" key="1">
    <citation type="journal article" date="2022" name="Hortic Res">
        <title>A haplotype resolved chromosomal level avocado genome allows analysis of novel avocado genes.</title>
        <authorList>
            <person name="Nath O."/>
            <person name="Fletcher S.J."/>
            <person name="Hayward A."/>
            <person name="Shaw L.M."/>
            <person name="Masouleh A.K."/>
            <person name="Furtado A."/>
            <person name="Henry R.J."/>
            <person name="Mitter N."/>
        </authorList>
    </citation>
    <scope>NUCLEOTIDE SEQUENCE [LARGE SCALE GENOMIC DNA]</scope>
    <source>
        <strain evidence="2">cv. Hass</strain>
    </source>
</reference>
<dbReference type="Proteomes" id="UP001234297">
    <property type="component" value="Chromosome 9"/>
</dbReference>
<proteinExistence type="predicted"/>
<organism evidence="1 2">
    <name type="scientific">Persea americana</name>
    <name type="common">Avocado</name>
    <dbReference type="NCBI Taxonomy" id="3435"/>
    <lineage>
        <taxon>Eukaryota</taxon>
        <taxon>Viridiplantae</taxon>
        <taxon>Streptophyta</taxon>
        <taxon>Embryophyta</taxon>
        <taxon>Tracheophyta</taxon>
        <taxon>Spermatophyta</taxon>
        <taxon>Magnoliopsida</taxon>
        <taxon>Magnoliidae</taxon>
        <taxon>Laurales</taxon>
        <taxon>Lauraceae</taxon>
        <taxon>Persea</taxon>
    </lineage>
</organism>
<keyword evidence="2" id="KW-1185">Reference proteome</keyword>
<gene>
    <name evidence="1" type="ORF">MRB53_029705</name>
</gene>
<accession>A0ACC2KJ67</accession>
<name>A0ACC2KJ67_PERAE</name>
<evidence type="ECO:0000313" key="1">
    <source>
        <dbReference type="EMBL" id="KAJ8621176.1"/>
    </source>
</evidence>
<protein>
    <submittedName>
        <fullName evidence="1">Uncharacterized protein</fullName>
    </submittedName>
</protein>
<evidence type="ECO:0000313" key="2">
    <source>
        <dbReference type="Proteomes" id="UP001234297"/>
    </source>
</evidence>
<dbReference type="EMBL" id="CM056817">
    <property type="protein sequence ID" value="KAJ8621176.1"/>
    <property type="molecule type" value="Genomic_DNA"/>
</dbReference>
<comment type="caution">
    <text evidence="1">The sequence shown here is derived from an EMBL/GenBank/DDBJ whole genome shotgun (WGS) entry which is preliminary data.</text>
</comment>
<sequence length="251" mass="28558">MSQGSSPRANMSTEEEEQTKKSDIPIQQQDSEDQNVIKCLGSCEISDNRGICAICLDKIPLQETALVKGCEHAYCVTCILIWATYNQNPSCPQCKHPFQFLNVHRSLDGSIHDYMFEESVCLLVRAQWFVPLPLGVQEEVYEDQEANYQYEFEEDDDDLDESYYSSSSSIRIGNRRWGDNGYVRAGHKEARPVLNRERLQDPGAGSSRGQRNKEPSKDMVGRRAKRAMKREAADKAAAAKHQQHLLRLGRK</sequence>